<organism evidence="1 2">
    <name type="scientific">Cichorium intybus</name>
    <name type="common">Chicory</name>
    <dbReference type="NCBI Taxonomy" id="13427"/>
    <lineage>
        <taxon>Eukaryota</taxon>
        <taxon>Viridiplantae</taxon>
        <taxon>Streptophyta</taxon>
        <taxon>Embryophyta</taxon>
        <taxon>Tracheophyta</taxon>
        <taxon>Spermatophyta</taxon>
        <taxon>Magnoliopsida</taxon>
        <taxon>eudicotyledons</taxon>
        <taxon>Gunneridae</taxon>
        <taxon>Pentapetalae</taxon>
        <taxon>asterids</taxon>
        <taxon>campanulids</taxon>
        <taxon>Asterales</taxon>
        <taxon>Asteraceae</taxon>
        <taxon>Cichorioideae</taxon>
        <taxon>Cichorieae</taxon>
        <taxon>Cichoriinae</taxon>
        <taxon>Cichorium</taxon>
    </lineage>
</organism>
<sequence length="308" mass="33739">MCRAQDGILKYMLKMMEVCNAQGFVYGIIPENGKPVSGASDNLRPWWKEKVRFYKNGPAAIAKHLADHSPKSLTPVVVVSTPHTLQELQDTTLGCHPEGGGGDCYPISDAGDYDVETAADESIINSVQVARVKRDLVDSINSEKFKLKRKQQSNDTNHHHLPPVFPAISAKNNHLMSGTYRPIASGNRNFQMNNIEKVPVFGMPSFGQTKLAAAPPPPYGGGGGVSELRLPGDGQNMISDLMEFYETNLQQTTGSFNFENVDPIQVDCGFIGENSGFDSGSNMNVNDNNTLDFRFGEQSSFTQNASMW</sequence>
<name>A0ACB9GCD4_CICIN</name>
<dbReference type="EMBL" id="CM042010">
    <property type="protein sequence ID" value="KAI3781148.1"/>
    <property type="molecule type" value="Genomic_DNA"/>
</dbReference>
<dbReference type="Proteomes" id="UP001055811">
    <property type="component" value="Linkage Group LG02"/>
</dbReference>
<keyword evidence="2" id="KW-1185">Reference proteome</keyword>
<protein>
    <submittedName>
        <fullName evidence="1">Uncharacterized protein</fullName>
    </submittedName>
</protein>
<evidence type="ECO:0000313" key="2">
    <source>
        <dbReference type="Proteomes" id="UP001055811"/>
    </source>
</evidence>
<proteinExistence type="predicted"/>
<reference evidence="1 2" key="2">
    <citation type="journal article" date="2022" name="Mol. Ecol. Resour.">
        <title>The genomes of chicory, endive, great burdock and yacon provide insights into Asteraceae paleo-polyploidization history and plant inulin production.</title>
        <authorList>
            <person name="Fan W."/>
            <person name="Wang S."/>
            <person name="Wang H."/>
            <person name="Wang A."/>
            <person name="Jiang F."/>
            <person name="Liu H."/>
            <person name="Zhao H."/>
            <person name="Xu D."/>
            <person name="Zhang Y."/>
        </authorList>
    </citation>
    <scope>NUCLEOTIDE SEQUENCE [LARGE SCALE GENOMIC DNA]</scope>
    <source>
        <strain evidence="2">cv. Punajuju</strain>
        <tissue evidence="1">Leaves</tissue>
    </source>
</reference>
<accession>A0ACB9GCD4</accession>
<comment type="caution">
    <text evidence="1">The sequence shown here is derived from an EMBL/GenBank/DDBJ whole genome shotgun (WGS) entry which is preliminary data.</text>
</comment>
<evidence type="ECO:0000313" key="1">
    <source>
        <dbReference type="EMBL" id="KAI3781148.1"/>
    </source>
</evidence>
<reference evidence="2" key="1">
    <citation type="journal article" date="2022" name="Mol. Ecol. Resour.">
        <title>The genomes of chicory, endive, great burdock and yacon provide insights into Asteraceae palaeo-polyploidization history and plant inulin production.</title>
        <authorList>
            <person name="Fan W."/>
            <person name="Wang S."/>
            <person name="Wang H."/>
            <person name="Wang A."/>
            <person name="Jiang F."/>
            <person name="Liu H."/>
            <person name="Zhao H."/>
            <person name="Xu D."/>
            <person name="Zhang Y."/>
        </authorList>
    </citation>
    <scope>NUCLEOTIDE SEQUENCE [LARGE SCALE GENOMIC DNA]</scope>
    <source>
        <strain evidence="2">cv. Punajuju</strain>
    </source>
</reference>
<gene>
    <name evidence="1" type="ORF">L2E82_11150</name>
</gene>